<dbReference type="Proteomes" id="UP000095287">
    <property type="component" value="Unplaced"/>
</dbReference>
<dbReference type="AlphaFoldDB" id="A0A1I7ZSX3"/>
<evidence type="ECO:0000259" key="3">
    <source>
        <dbReference type="PROSITE" id="PS50026"/>
    </source>
</evidence>
<keyword evidence="4" id="KW-1185">Reference proteome</keyword>
<comment type="caution">
    <text evidence="1">Lacks conserved residue(s) required for the propagation of feature annotation.</text>
</comment>
<keyword evidence="1" id="KW-1015">Disulfide bond</keyword>
<name>A0A1I7ZSX3_9BILA</name>
<feature type="disulfide bond" evidence="1">
    <location>
        <begin position="24"/>
        <end position="33"/>
    </location>
</feature>
<dbReference type="SUPFAM" id="SSF57196">
    <property type="entry name" value="EGF/Laminin"/>
    <property type="match status" value="1"/>
</dbReference>
<feature type="disulfide bond" evidence="1">
    <location>
        <begin position="5"/>
        <end position="22"/>
    </location>
</feature>
<dbReference type="WBParaSite" id="L893_g29618.t1">
    <property type="protein sequence ID" value="L893_g29618.t1"/>
    <property type="gene ID" value="L893_g29618"/>
</dbReference>
<feature type="transmembrane region" description="Helical" evidence="2">
    <location>
        <begin position="77"/>
        <end position="98"/>
    </location>
</feature>
<keyword evidence="2" id="KW-0812">Transmembrane</keyword>
<organism evidence="4 5">
    <name type="scientific">Steinernema glaseri</name>
    <dbReference type="NCBI Taxonomy" id="37863"/>
    <lineage>
        <taxon>Eukaryota</taxon>
        <taxon>Metazoa</taxon>
        <taxon>Ecdysozoa</taxon>
        <taxon>Nematoda</taxon>
        <taxon>Chromadorea</taxon>
        <taxon>Rhabditida</taxon>
        <taxon>Tylenchina</taxon>
        <taxon>Panagrolaimomorpha</taxon>
        <taxon>Strongyloidoidea</taxon>
        <taxon>Steinernematidae</taxon>
        <taxon>Steinernema</taxon>
    </lineage>
</organism>
<dbReference type="InterPro" id="IPR000742">
    <property type="entry name" value="EGF"/>
</dbReference>
<evidence type="ECO:0000256" key="2">
    <source>
        <dbReference type="SAM" id="Phobius"/>
    </source>
</evidence>
<dbReference type="Gene3D" id="2.10.25.10">
    <property type="entry name" value="Laminin"/>
    <property type="match status" value="1"/>
</dbReference>
<keyword evidence="2" id="KW-0472">Membrane</keyword>
<evidence type="ECO:0000256" key="1">
    <source>
        <dbReference type="PROSITE-ProRule" id="PRU00076"/>
    </source>
</evidence>
<accession>A0A1I7ZSX3</accession>
<dbReference type="PROSITE" id="PS00022">
    <property type="entry name" value="EGF_1"/>
    <property type="match status" value="1"/>
</dbReference>
<dbReference type="PROSITE" id="PS01186">
    <property type="entry name" value="EGF_2"/>
    <property type="match status" value="1"/>
</dbReference>
<keyword evidence="1" id="KW-0245">EGF-like domain</keyword>
<proteinExistence type="predicted"/>
<feature type="domain" description="EGF-like" evidence="3">
    <location>
        <begin position="1"/>
        <end position="34"/>
    </location>
</feature>
<evidence type="ECO:0000313" key="4">
    <source>
        <dbReference type="Proteomes" id="UP000095287"/>
    </source>
</evidence>
<sequence length="114" mass="13061">MANPCLNGGDVFYSEKADFYFCVCTEGYMGPICNVEKKVYCKSENDELTDKMVKLLSTTQDHLLSMEAQLQEQRTEIMYALLFIFGLITLMMIIFIIFQCARCCRSRQTSPPSP</sequence>
<dbReference type="PROSITE" id="PS50026">
    <property type="entry name" value="EGF_3"/>
    <property type="match status" value="1"/>
</dbReference>
<reference evidence="5" key="1">
    <citation type="submission" date="2016-11" db="UniProtKB">
        <authorList>
            <consortium name="WormBaseParasite"/>
        </authorList>
    </citation>
    <scope>IDENTIFICATION</scope>
</reference>
<evidence type="ECO:0000313" key="5">
    <source>
        <dbReference type="WBParaSite" id="L893_g29618.t1"/>
    </source>
</evidence>
<keyword evidence="2" id="KW-1133">Transmembrane helix</keyword>
<protein>
    <submittedName>
        <fullName evidence="5">EGF-like domain-containing protein</fullName>
    </submittedName>
</protein>